<protein>
    <recommendedName>
        <fullName evidence="7">Small ribosomal subunit protein mS29</fullName>
    </recommendedName>
</protein>
<dbReference type="PANTHER" id="PTHR12810:SF0">
    <property type="entry name" value="SMALL RIBOSOMAL SUBUNIT PROTEIN MS29"/>
    <property type="match status" value="1"/>
</dbReference>
<dbReference type="SUPFAM" id="SSF52540">
    <property type="entry name" value="P-loop containing nucleoside triphosphate hydrolases"/>
    <property type="match status" value="1"/>
</dbReference>
<dbReference type="EMBL" id="CCYA01000264">
    <property type="protein sequence ID" value="CEH15480.1"/>
    <property type="molecule type" value="Genomic_DNA"/>
</dbReference>
<evidence type="ECO:0000256" key="5">
    <source>
        <dbReference type="ARBA" id="ARBA00023128"/>
    </source>
</evidence>
<organism evidence="9 10">
    <name type="scientific">Ceraceosorus bombacis</name>
    <dbReference type="NCBI Taxonomy" id="401625"/>
    <lineage>
        <taxon>Eukaryota</taxon>
        <taxon>Fungi</taxon>
        <taxon>Dikarya</taxon>
        <taxon>Basidiomycota</taxon>
        <taxon>Ustilaginomycotina</taxon>
        <taxon>Exobasidiomycetes</taxon>
        <taxon>Ceraceosorales</taxon>
        <taxon>Ceraceosoraceae</taxon>
        <taxon>Ceraceosorus</taxon>
    </lineage>
</organism>
<comment type="subcellular location">
    <subcellularLocation>
        <location evidence="1">Mitochondrion</location>
    </subcellularLocation>
</comment>
<feature type="compositionally biased region" description="Basic residues" evidence="8">
    <location>
        <begin position="60"/>
        <end position="69"/>
    </location>
</feature>
<evidence type="ECO:0000256" key="6">
    <source>
        <dbReference type="ARBA" id="ARBA00023274"/>
    </source>
</evidence>
<keyword evidence="4" id="KW-0689">Ribosomal protein</keyword>
<evidence type="ECO:0000313" key="9">
    <source>
        <dbReference type="EMBL" id="CEH15480.1"/>
    </source>
</evidence>
<feature type="region of interest" description="Disordered" evidence="8">
    <location>
        <begin position="60"/>
        <end position="92"/>
    </location>
</feature>
<name>A0A0P1BH46_9BASI</name>
<keyword evidence="10" id="KW-1185">Reference proteome</keyword>
<proteinExistence type="inferred from homology"/>
<keyword evidence="5" id="KW-0496">Mitochondrion</keyword>
<dbReference type="OrthoDB" id="274828at2759"/>
<evidence type="ECO:0000256" key="8">
    <source>
        <dbReference type="SAM" id="MobiDB-lite"/>
    </source>
</evidence>
<dbReference type="InterPro" id="IPR027417">
    <property type="entry name" value="P-loop_NTPase"/>
</dbReference>
<evidence type="ECO:0000313" key="10">
    <source>
        <dbReference type="Proteomes" id="UP000054845"/>
    </source>
</evidence>
<accession>A0A0P1BH46</accession>
<reference evidence="9 10" key="1">
    <citation type="submission" date="2014-09" db="EMBL/GenBank/DDBJ databases">
        <authorList>
            <person name="Magalhaes I.L.F."/>
            <person name="Oliveira U."/>
            <person name="Santos F.R."/>
            <person name="Vidigal T.H.D.A."/>
            <person name="Brescovit A.D."/>
            <person name="Santos A.J."/>
        </authorList>
    </citation>
    <scope>NUCLEOTIDE SEQUENCE [LARGE SCALE GENOMIC DNA]</scope>
</reference>
<comment type="similarity">
    <text evidence="2">Belongs to the mitochondrion-specific ribosomal protein mS29 family.</text>
</comment>
<dbReference type="PANTHER" id="PTHR12810">
    <property type="entry name" value="MITOCHONDRIAL 28S RIBOSOMAL PROTEIN S29"/>
    <property type="match status" value="1"/>
</dbReference>
<dbReference type="AlphaFoldDB" id="A0A0P1BH46"/>
<dbReference type="GO" id="GO:0005763">
    <property type="term" value="C:mitochondrial small ribosomal subunit"/>
    <property type="evidence" value="ECO:0007669"/>
    <property type="project" value="TreeGrafter"/>
</dbReference>
<evidence type="ECO:0000256" key="1">
    <source>
        <dbReference type="ARBA" id="ARBA00004173"/>
    </source>
</evidence>
<keyword evidence="6" id="KW-0687">Ribonucleoprotein</keyword>
<dbReference type="InterPro" id="IPR019368">
    <property type="entry name" value="Ribosomal_mS29"/>
</dbReference>
<evidence type="ECO:0000256" key="2">
    <source>
        <dbReference type="ARBA" id="ARBA00009863"/>
    </source>
</evidence>
<keyword evidence="3" id="KW-0809">Transit peptide</keyword>
<evidence type="ECO:0000256" key="7">
    <source>
        <dbReference type="ARBA" id="ARBA00035140"/>
    </source>
</evidence>
<dbReference type="Pfam" id="PF10236">
    <property type="entry name" value="DAP3"/>
    <property type="match status" value="1"/>
</dbReference>
<evidence type="ECO:0000256" key="4">
    <source>
        <dbReference type="ARBA" id="ARBA00022980"/>
    </source>
</evidence>
<dbReference type="STRING" id="401625.A0A0P1BH46"/>
<dbReference type="Proteomes" id="UP000054845">
    <property type="component" value="Unassembled WGS sequence"/>
</dbReference>
<dbReference type="GO" id="GO:0003735">
    <property type="term" value="F:structural constituent of ribosome"/>
    <property type="evidence" value="ECO:0007669"/>
    <property type="project" value="TreeGrafter"/>
</dbReference>
<sequence length="470" mass="51410">MSSAAFLNFGASTSRACAATTRTRTGAFGVLKTSRGAVAQAKAERSFHCCPPQLKAPVKKAAQKTRVVRKSGTVAERPRGSGPRRANTAGTHTKQAPFYELSIVRSNLPVLDAQVYAEGNVGRAYAWNQQITTLSRETLLPHRIQQDIPRTILRSTTLQLQSALDQAAASVDSPRHLLVGGPSTGKSHILLQAVSYALGKGYIVAYIKSGINLIRGTSAFVYAPKLQVYAQSFLERRIAESLRVQELLAEVPVIESPLREQTKGAYFGSCKTLASFAASDKTLPVPRSAAFALLLQSLSQQTKVPFLLAIDEAQALYMQSAYTDVDHKPLQAWELSLPRTLLSAMQQGPQRGALMGAIGMSSTQWYPTPALLRSINRPDLDPAAMGLKRDLPYNPYTHEEELNEKHAKESRWSALDVPPLTDVEARGLWEVKRREGGYWSTPNDELFISKYLESAGNIGAFSKSLVRTSL</sequence>
<evidence type="ECO:0000256" key="3">
    <source>
        <dbReference type="ARBA" id="ARBA00022946"/>
    </source>
</evidence>